<dbReference type="PANTHER" id="PTHR46230:SF7">
    <property type="entry name" value="BOLA-LIKE PROTEIN 1"/>
    <property type="match status" value="1"/>
</dbReference>
<dbReference type="PIRSF" id="PIRSF003113">
    <property type="entry name" value="BolA"/>
    <property type="match status" value="1"/>
</dbReference>
<evidence type="ECO:0000313" key="3">
    <source>
        <dbReference type="Proteomes" id="UP001237156"/>
    </source>
</evidence>
<dbReference type="Pfam" id="PF01722">
    <property type="entry name" value="BolA"/>
    <property type="match status" value="1"/>
</dbReference>
<dbReference type="PANTHER" id="PTHR46230">
    <property type="match status" value="1"/>
</dbReference>
<comment type="similarity">
    <text evidence="1">Belongs to the BolA/IbaG family.</text>
</comment>
<name>A0AAW6RK34_9BURK</name>
<proteinExistence type="inferred from homology"/>
<dbReference type="InterPro" id="IPR002634">
    <property type="entry name" value="BolA"/>
</dbReference>
<dbReference type="SUPFAM" id="SSF82657">
    <property type="entry name" value="BolA-like"/>
    <property type="match status" value="1"/>
</dbReference>
<dbReference type="GO" id="GO:0016226">
    <property type="term" value="P:iron-sulfur cluster assembly"/>
    <property type="evidence" value="ECO:0007669"/>
    <property type="project" value="TreeGrafter"/>
</dbReference>
<reference evidence="2 3" key="1">
    <citation type="submission" date="2023-04" db="EMBL/GenBank/DDBJ databases">
        <title>Ottowia paracancer sp. nov., isolated from human stomach.</title>
        <authorList>
            <person name="Song Y."/>
        </authorList>
    </citation>
    <scope>NUCLEOTIDE SEQUENCE [LARGE SCALE GENOMIC DNA]</scope>
    <source>
        <strain evidence="2 3">10c7w1</strain>
    </source>
</reference>
<evidence type="ECO:0000256" key="1">
    <source>
        <dbReference type="RuleBase" id="RU003860"/>
    </source>
</evidence>
<organism evidence="2 3">
    <name type="scientific">Ottowia cancrivicina</name>
    <dbReference type="NCBI Taxonomy" id="3040346"/>
    <lineage>
        <taxon>Bacteria</taxon>
        <taxon>Pseudomonadati</taxon>
        <taxon>Pseudomonadota</taxon>
        <taxon>Betaproteobacteria</taxon>
        <taxon>Burkholderiales</taxon>
        <taxon>Comamonadaceae</taxon>
        <taxon>Ottowia</taxon>
    </lineage>
</organism>
<evidence type="ECO:0000313" key="2">
    <source>
        <dbReference type="EMBL" id="MDG9700544.1"/>
    </source>
</evidence>
<dbReference type="RefSeq" id="WP_279525240.1">
    <property type="nucleotide sequence ID" value="NZ_JARVII010000042.1"/>
</dbReference>
<comment type="caution">
    <text evidence="2">The sequence shown here is derived from an EMBL/GenBank/DDBJ whole genome shotgun (WGS) entry which is preliminary data.</text>
</comment>
<accession>A0AAW6RK34</accession>
<dbReference type="Proteomes" id="UP001237156">
    <property type="component" value="Unassembled WGS sequence"/>
</dbReference>
<dbReference type="EMBL" id="JARVII010000042">
    <property type="protein sequence ID" value="MDG9700544.1"/>
    <property type="molecule type" value="Genomic_DNA"/>
</dbReference>
<dbReference type="AlphaFoldDB" id="A0AAW6RK34"/>
<keyword evidence="3" id="KW-1185">Reference proteome</keyword>
<sequence length="92" mass="9816">MNAPDALARRMAQTLHQALAPTALEVLDESWRHAGHAGANGSGYGTHFLVRLAAPAFAGKSRVACHRLVYDALRPYIDSEGVHAVAIEILTA</sequence>
<gene>
    <name evidence="2" type="ORF">QB898_12665</name>
</gene>
<protein>
    <submittedName>
        <fullName evidence="2">BolA family transcriptional regulator</fullName>
    </submittedName>
</protein>
<dbReference type="Gene3D" id="3.30.300.90">
    <property type="entry name" value="BolA-like"/>
    <property type="match status" value="1"/>
</dbReference>
<dbReference type="InterPro" id="IPR036065">
    <property type="entry name" value="BolA-like_sf"/>
</dbReference>